<sequence>MTKPLDTPAAEPTTPVGVVKRTKAVMKWLNTTRFMRAYLRYQNASANLLAGGISYTALFSMAGIVTLIIMTAQVMIFAFPLTSDTIFRDVNQWIPGAIQVDGQPGLIDPAAIASPSFTWGTLVVLVVSIMAGIRVVAALRVSIQTVFGLPQRPGAGWKNTLRDVCMFLVLFLGGILASVLGTGSVVVVQTLQRRLPLALPAPSELINAGAFLLTGVLTTLILAFTLRYLALVRAPRRDLWIGTGTLGFLSTALQMSGVYLAASVPPAYAPFTLILTIVLWVNVLCRLFLYMSCWIANPPAAPAPERDFPQFSERPNFVTVSAPTSLFWPHDPLSGRIWSLAQEEAAWRLSQQVIWSHQDQPHRFATAAEKHHLSGRPVAPSVMSQKLIRR</sequence>
<feature type="transmembrane region" description="Helical" evidence="6">
    <location>
        <begin position="239"/>
        <end position="262"/>
    </location>
</feature>
<evidence type="ECO:0000313" key="7">
    <source>
        <dbReference type="EMBL" id="EFU82533.1"/>
    </source>
</evidence>
<feature type="transmembrane region" description="Helical" evidence="6">
    <location>
        <begin position="46"/>
        <end position="79"/>
    </location>
</feature>
<comment type="subcellular location">
    <subcellularLocation>
        <location evidence="1">Cell membrane</location>
        <topology evidence="1">Multi-pass membrane protein</topology>
    </subcellularLocation>
</comment>
<evidence type="ECO:0000256" key="2">
    <source>
        <dbReference type="ARBA" id="ARBA00022475"/>
    </source>
</evidence>
<dbReference type="Proteomes" id="UP000003343">
    <property type="component" value="Unassembled WGS sequence"/>
</dbReference>
<evidence type="ECO:0000256" key="3">
    <source>
        <dbReference type="ARBA" id="ARBA00022692"/>
    </source>
</evidence>
<evidence type="ECO:0000313" key="8">
    <source>
        <dbReference type="Proteomes" id="UP000003343"/>
    </source>
</evidence>
<feature type="transmembrane region" description="Helical" evidence="6">
    <location>
        <begin position="119"/>
        <end position="143"/>
    </location>
</feature>
<evidence type="ECO:0000256" key="6">
    <source>
        <dbReference type="SAM" id="Phobius"/>
    </source>
</evidence>
<feature type="transmembrane region" description="Helical" evidence="6">
    <location>
        <begin position="208"/>
        <end position="230"/>
    </location>
</feature>
<dbReference type="Pfam" id="PF03631">
    <property type="entry name" value="Virul_fac_BrkB"/>
    <property type="match status" value="1"/>
</dbReference>
<gene>
    <name evidence="7" type="ORF">HMPREF0576_0302</name>
</gene>
<keyword evidence="8" id="KW-1185">Reference proteome</keyword>
<dbReference type="HOGENOM" id="CLU_050028_1_0_11"/>
<reference evidence="7 8" key="1">
    <citation type="submission" date="2010-12" db="EMBL/GenBank/DDBJ databases">
        <authorList>
            <person name="Muzny D."/>
            <person name="Qin X."/>
            <person name="Deng J."/>
            <person name="Jiang H."/>
            <person name="Liu Y."/>
            <person name="Qu J."/>
            <person name="Song X.-Z."/>
            <person name="Zhang L."/>
            <person name="Thornton R."/>
            <person name="Coyle M."/>
            <person name="Francisco L."/>
            <person name="Jackson L."/>
            <person name="Javaid M."/>
            <person name="Korchina V."/>
            <person name="Kovar C."/>
            <person name="Mata R."/>
            <person name="Mathew T."/>
            <person name="Ngo R."/>
            <person name="Nguyen L."/>
            <person name="Nguyen N."/>
            <person name="Okwuonu G."/>
            <person name="Ongeri F."/>
            <person name="Pham C."/>
            <person name="Simmons D."/>
            <person name="Wilczek-Boney K."/>
            <person name="Hale W."/>
            <person name="Jakkamsetti A."/>
            <person name="Pham P."/>
            <person name="Ruth R."/>
            <person name="San Lucas F."/>
            <person name="Warren J."/>
            <person name="Zhang J."/>
            <person name="Zhao Z."/>
            <person name="Zhou C."/>
            <person name="Zhu D."/>
            <person name="Lee S."/>
            <person name="Bess C."/>
            <person name="Blankenburg K."/>
            <person name="Forbes L."/>
            <person name="Fu Q."/>
            <person name="Gubbala S."/>
            <person name="Hirani K."/>
            <person name="Jayaseelan J.C."/>
            <person name="Lara F."/>
            <person name="Munidasa M."/>
            <person name="Palculict T."/>
            <person name="Patil S."/>
            <person name="Pu L.-L."/>
            <person name="Saada N."/>
            <person name="Tang L."/>
            <person name="Weissenberger G."/>
            <person name="Zhu Y."/>
            <person name="Hemphill L."/>
            <person name="Shang Y."/>
            <person name="Youmans B."/>
            <person name="Ayvaz T."/>
            <person name="Ross M."/>
            <person name="Santibanez J."/>
            <person name="Aqrawi P."/>
            <person name="Gross S."/>
            <person name="Joshi V."/>
            <person name="Fowler G."/>
            <person name="Nazareth L."/>
            <person name="Reid J."/>
            <person name="Worley K."/>
            <person name="Petrosino J."/>
            <person name="Highlander S."/>
            <person name="Gibbs R."/>
        </authorList>
    </citation>
    <scope>NUCLEOTIDE SEQUENCE [LARGE SCALE GENOMIC DNA]</scope>
    <source>
        <strain evidence="7 8">ATCC 35242</strain>
    </source>
</reference>
<dbReference type="GO" id="GO:0005886">
    <property type="term" value="C:plasma membrane"/>
    <property type="evidence" value="ECO:0007669"/>
    <property type="project" value="UniProtKB-SubCell"/>
</dbReference>
<protein>
    <submittedName>
        <fullName evidence="7">Ribonuclease BN-like family protein</fullName>
    </submittedName>
</protein>
<organism evidence="7 8">
    <name type="scientific">Mobiluncus holmesii ATCC 35242</name>
    <dbReference type="NCBI Taxonomy" id="887899"/>
    <lineage>
        <taxon>Bacteria</taxon>
        <taxon>Bacillati</taxon>
        <taxon>Actinomycetota</taxon>
        <taxon>Actinomycetes</taxon>
        <taxon>Actinomycetales</taxon>
        <taxon>Actinomycetaceae</taxon>
        <taxon>Mobiluncus</taxon>
    </lineage>
</organism>
<keyword evidence="4 6" id="KW-1133">Transmembrane helix</keyword>
<feature type="transmembrane region" description="Helical" evidence="6">
    <location>
        <begin position="268"/>
        <end position="289"/>
    </location>
</feature>
<evidence type="ECO:0000256" key="4">
    <source>
        <dbReference type="ARBA" id="ARBA00022989"/>
    </source>
</evidence>
<dbReference type="EMBL" id="AEPZ01000003">
    <property type="protein sequence ID" value="EFU82533.1"/>
    <property type="molecule type" value="Genomic_DNA"/>
</dbReference>
<comment type="caution">
    <text evidence="7">The sequence shown here is derived from an EMBL/GenBank/DDBJ whole genome shotgun (WGS) entry which is preliminary data.</text>
</comment>
<accession>E6M220</accession>
<keyword evidence="2" id="KW-1003">Cell membrane</keyword>
<feature type="transmembrane region" description="Helical" evidence="6">
    <location>
        <begin position="164"/>
        <end position="188"/>
    </location>
</feature>
<dbReference type="InterPro" id="IPR017039">
    <property type="entry name" value="Virul_fac_BrkB"/>
</dbReference>
<keyword evidence="3 6" id="KW-0812">Transmembrane</keyword>
<keyword evidence="5 6" id="KW-0472">Membrane</keyword>
<evidence type="ECO:0000256" key="5">
    <source>
        <dbReference type="ARBA" id="ARBA00023136"/>
    </source>
</evidence>
<evidence type="ECO:0000256" key="1">
    <source>
        <dbReference type="ARBA" id="ARBA00004651"/>
    </source>
</evidence>
<dbReference type="AlphaFoldDB" id="E6M220"/>
<proteinExistence type="predicted"/>
<name>E6M220_9ACTO</name>
<dbReference type="RefSeq" id="WP_004010425.1">
    <property type="nucleotide sequence ID" value="NZ_GL622346.1"/>
</dbReference>